<accession>A0A0D3DKX6</accession>
<evidence type="ECO:0000313" key="2">
    <source>
        <dbReference type="EnsemblPlants" id="Bo8g030130.1"/>
    </source>
</evidence>
<dbReference type="STRING" id="109376.A0A0D3DKX6"/>
<proteinExistence type="predicted"/>
<dbReference type="Proteomes" id="UP000032141">
    <property type="component" value="Chromosome C8"/>
</dbReference>
<protein>
    <submittedName>
        <fullName evidence="2">Uncharacterized protein</fullName>
    </submittedName>
</protein>
<organism evidence="2 3">
    <name type="scientific">Brassica oleracea var. oleracea</name>
    <dbReference type="NCBI Taxonomy" id="109376"/>
    <lineage>
        <taxon>Eukaryota</taxon>
        <taxon>Viridiplantae</taxon>
        <taxon>Streptophyta</taxon>
        <taxon>Embryophyta</taxon>
        <taxon>Tracheophyta</taxon>
        <taxon>Spermatophyta</taxon>
        <taxon>Magnoliopsida</taxon>
        <taxon>eudicotyledons</taxon>
        <taxon>Gunneridae</taxon>
        <taxon>Pentapetalae</taxon>
        <taxon>rosids</taxon>
        <taxon>malvids</taxon>
        <taxon>Brassicales</taxon>
        <taxon>Brassicaceae</taxon>
        <taxon>Brassiceae</taxon>
        <taxon>Brassica</taxon>
    </lineage>
</organism>
<feature type="region of interest" description="Disordered" evidence="1">
    <location>
        <begin position="22"/>
        <end position="43"/>
    </location>
</feature>
<evidence type="ECO:0000313" key="3">
    <source>
        <dbReference type="Proteomes" id="UP000032141"/>
    </source>
</evidence>
<reference evidence="2" key="2">
    <citation type="submission" date="2015-03" db="UniProtKB">
        <authorList>
            <consortium name="EnsemblPlants"/>
        </authorList>
    </citation>
    <scope>IDENTIFICATION</scope>
</reference>
<dbReference type="EnsemblPlants" id="Bo8g030130.1">
    <property type="protein sequence ID" value="Bo8g030130.1"/>
    <property type="gene ID" value="Bo8g030130"/>
</dbReference>
<dbReference type="HOGENOM" id="CLU_3242868_0_0_1"/>
<reference evidence="2 3" key="1">
    <citation type="journal article" date="2014" name="Genome Biol.">
        <title>Transcriptome and methylome profiling reveals relics of genome dominance in the mesopolyploid Brassica oleracea.</title>
        <authorList>
            <person name="Parkin I.A."/>
            <person name="Koh C."/>
            <person name="Tang H."/>
            <person name="Robinson S.J."/>
            <person name="Kagale S."/>
            <person name="Clarke W.E."/>
            <person name="Town C.D."/>
            <person name="Nixon J."/>
            <person name="Krishnakumar V."/>
            <person name="Bidwell S.L."/>
            <person name="Denoeud F."/>
            <person name="Belcram H."/>
            <person name="Links M.G."/>
            <person name="Just J."/>
            <person name="Clarke C."/>
            <person name="Bender T."/>
            <person name="Huebert T."/>
            <person name="Mason A.S."/>
            <person name="Pires J.C."/>
            <person name="Barker G."/>
            <person name="Moore J."/>
            <person name="Walley P.G."/>
            <person name="Manoli S."/>
            <person name="Batley J."/>
            <person name="Edwards D."/>
            <person name="Nelson M.N."/>
            <person name="Wang X."/>
            <person name="Paterson A.H."/>
            <person name="King G."/>
            <person name="Bancroft I."/>
            <person name="Chalhoub B."/>
            <person name="Sharpe A.G."/>
        </authorList>
    </citation>
    <scope>NUCLEOTIDE SEQUENCE</scope>
    <source>
        <strain evidence="2 3">cv. TO1000</strain>
    </source>
</reference>
<sequence>MLPSEKELGGKCSSYGRISSEDMSSLSISGTSPFKPNLEFTLG</sequence>
<dbReference type="Gramene" id="Bo8g030130.1">
    <property type="protein sequence ID" value="Bo8g030130.1"/>
    <property type="gene ID" value="Bo8g030130"/>
</dbReference>
<evidence type="ECO:0000256" key="1">
    <source>
        <dbReference type="SAM" id="MobiDB-lite"/>
    </source>
</evidence>
<name>A0A0D3DKX6_BRAOL</name>
<keyword evidence="3" id="KW-1185">Reference proteome</keyword>
<dbReference type="AlphaFoldDB" id="A0A0D3DKX6"/>